<sequence>MKKIFIFLLIILAFLAFFSFFIFHDKGNDLIKPYLADYLKSKSEQNISLEIQHLKIDLKHLEIKALLNELTQIEANGKISLITQSFNLDYTLKSNGFKNEQISFNNKIDINGTVIGTLNNMKIKGEGETLKSHINYAFNIKNDLINDIQVKINKADIASLLQLASQPAYARGKVDINIDIPTFEKADTKGKAKITLYKTFLNEKIFKQEFNIDLAKETSLTANLESKVSAEVFEFEGNIKSNLAWLKLSNTSYHVKNKKLTSNYKLLVPKLSKLIFLTQQKLRGQLQLMGELTMDKHKLLLNGISKDLEGTSSFNYNGKKLMVKMQQVDMAKFLYMMDQKPYATGKILAHIQLDDLKKLRGNYSFKTLNTQTINNTFKKDLNLDFTKNMNFSLESKGDIASNLIQMENALYTDIFQYHSSNMIYNLVSKKLTSAYNLEIPKLSKLNELTNQKLQGTLTINGNIDYANNVQITGLTQSLGGNINFKLIDQILSAKIAEVPVVKLMHTFSYPVIFKAPLTGDFYYDLNSRQGSLNSTLNKAQLLENELTMLIKQLRGIDLTKERYNESHFNAILNKNIIDLDFQAKSKQVLFLIPTGQINTINNSINANYSIKVDNKDMGGKIQGNITTPQITIDSSNYLKNKVNDIIKNNISEDTFKDLGLDKIQPDTIKNILGDLFK</sequence>
<gene>
    <name evidence="1" type="ORF">HELGO_WM12770</name>
</gene>
<proteinExistence type="predicted"/>
<protein>
    <submittedName>
        <fullName evidence="1">Uncharacterized protein</fullName>
    </submittedName>
</protein>
<dbReference type="AlphaFoldDB" id="A0A6S6SUU2"/>
<evidence type="ECO:0000313" key="1">
    <source>
        <dbReference type="EMBL" id="CAA6806330.1"/>
    </source>
</evidence>
<reference evidence="1" key="1">
    <citation type="submission" date="2020-01" db="EMBL/GenBank/DDBJ databases">
        <authorList>
            <person name="Meier V. D."/>
            <person name="Meier V D."/>
        </authorList>
    </citation>
    <scope>NUCLEOTIDE SEQUENCE</scope>
    <source>
        <strain evidence="1">HLG_WM_MAG_05</strain>
    </source>
</reference>
<dbReference type="EMBL" id="CACVAU010000021">
    <property type="protein sequence ID" value="CAA6806330.1"/>
    <property type="molecule type" value="Genomic_DNA"/>
</dbReference>
<organism evidence="1">
    <name type="scientific">uncultured Sulfurovum sp</name>
    <dbReference type="NCBI Taxonomy" id="269237"/>
    <lineage>
        <taxon>Bacteria</taxon>
        <taxon>Pseudomonadati</taxon>
        <taxon>Campylobacterota</taxon>
        <taxon>Epsilonproteobacteria</taxon>
        <taxon>Campylobacterales</taxon>
        <taxon>Sulfurovaceae</taxon>
        <taxon>Sulfurovum</taxon>
        <taxon>environmental samples</taxon>
    </lineage>
</organism>
<accession>A0A6S6SUU2</accession>
<name>A0A6S6SUU2_9BACT</name>